<gene>
    <name evidence="3" type="ORF">ElyMa_000953800</name>
</gene>
<evidence type="ECO:0000256" key="2">
    <source>
        <dbReference type="SAM" id="Phobius"/>
    </source>
</evidence>
<feature type="transmembrane region" description="Helical" evidence="2">
    <location>
        <begin position="44"/>
        <end position="62"/>
    </location>
</feature>
<evidence type="ECO:0000313" key="4">
    <source>
        <dbReference type="Proteomes" id="UP000762676"/>
    </source>
</evidence>
<keyword evidence="4" id="KW-1185">Reference proteome</keyword>
<dbReference type="Proteomes" id="UP000762676">
    <property type="component" value="Unassembled WGS sequence"/>
</dbReference>
<name>A0AAV4HGU3_9GAST</name>
<accession>A0AAV4HGU3</accession>
<sequence>MDSTSSSFISITTTGSGANPTCCSGSRVPTCTKTLSFKSNTGRYILSGMLFTSALIPAVLLFSHNIQSVARAVPRVDENNDLEARLRCGSLVRSAIRVLQLERGFSAYFLSSGRTTQTRDAMLRQRVKVRRW</sequence>
<comment type="caution">
    <text evidence="3">The sequence shown here is derived from an EMBL/GenBank/DDBJ whole genome shotgun (WGS) entry which is preliminary data.</text>
</comment>
<evidence type="ECO:0000313" key="3">
    <source>
        <dbReference type="EMBL" id="GFR95840.1"/>
    </source>
</evidence>
<keyword evidence="2" id="KW-0472">Membrane</keyword>
<organism evidence="3 4">
    <name type="scientific">Elysia marginata</name>
    <dbReference type="NCBI Taxonomy" id="1093978"/>
    <lineage>
        <taxon>Eukaryota</taxon>
        <taxon>Metazoa</taxon>
        <taxon>Spiralia</taxon>
        <taxon>Lophotrochozoa</taxon>
        <taxon>Mollusca</taxon>
        <taxon>Gastropoda</taxon>
        <taxon>Heterobranchia</taxon>
        <taxon>Euthyneura</taxon>
        <taxon>Panpulmonata</taxon>
        <taxon>Sacoglossa</taxon>
        <taxon>Placobranchoidea</taxon>
        <taxon>Plakobranchidae</taxon>
        <taxon>Elysia</taxon>
    </lineage>
</organism>
<keyword evidence="2" id="KW-1133">Transmembrane helix</keyword>
<keyword evidence="2" id="KW-0812">Transmembrane</keyword>
<reference evidence="3 4" key="1">
    <citation type="journal article" date="2021" name="Elife">
        <title>Chloroplast acquisition without the gene transfer in kleptoplastic sea slugs, Plakobranchus ocellatus.</title>
        <authorList>
            <person name="Maeda T."/>
            <person name="Takahashi S."/>
            <person name="Yoshida T."/>
            <person name="Shimamura S."/>
            <person name="Takaki Y."/>
            <person name="Nagai Y."/>
            <person name="Toyoda A."/>
            <person name="Suzuki Y."/>
            <person name="Arimoto A."/>
            <person name="Ishii H."/>
            <person name="Satoh N."/>
            <person name="Nishiyama T."/>
            <person name="Hasebe M."/>
            <person name="Maruyama T."/>
            <person name="Minagawa J."/>
            <person name="Obokata J."/>
            <person name="Shigenobu S."/>
        </authorList>
    </citation>
    <scope>NUCLEOTIDE SEQUENCE [LARGE SCALE GENOMIC DNA]</scope>
</reference>
<proteinExistence type="predicted"/>
<feature type="region of interest" description="Disordered" evidence="1">
    <location>
        <begin position="1"/>
        <end position="21"/>
    </location>
</feature>
<protein>
    <submittedName>
        <fullName evidence="3">Uncharacterized protein</fullName>
    </submittedName>
</protein>
<dbReference type="AlphaFoldDB" id="A0AAV4HGU3"/>
<evidence type="ECO:0000256" key="1">
    <source>
        <dbReference type="SAM" id="MobiDB-lite"/>
    </source>
</evidence>
<feature type="compositionally biased region" description="Low complexity" evidence="1">
    <location>
        <begin position="1"/>
        <end position="17"/>
    </location>
</feature>
<dbReference type="EMBL" id="BMAT01001938">
    <property type="protein sequence ID" value="GFR95840.1"/>
    <property type="molecule type" value="Genomic_DNA"/>
</dbReference>